<sequence length="274" mass="31162">MTKAEIAKKLKLYYIGKKIIVWGLLASMTVLILSVIAISFYTLIKIFAFLPVNIISKIGAASYIAMLIFVFSAVLFPVGKYNLSRYLKPEDISAVLEYINDMKHDADARYDNLIVISRTASEMCKKQVVISINDRTSVTDMHWRALNDYFKRSNIAKIDIENLKKYSQELLSQNKDQRKDDDSLSRILGERPVAYLNNYQDDKKNANPIESQIYTLCTVALFLIIAAKLIIFFIPSTSINEYLAVRLIKEIGADVIAVVFALFSIKSCWVSNDK</sequence>
<reference evidence="2 3" key="1">
    <citation type="journal article" date="2010" name="PLoS ONE">
        <title>The glycobiome of the rumen bacterium Butyrivibrio proteoclasticus B316(T) highlights adaptation to a polysaccharide-rich environment.</title>
        <authorList>
            <person name="Kelly W.J."/>
            <person name="Leahy S.C."/>
            <person name="Altermann E."/>
            <person name="Yeoman C.J."/>
            <person name="Dunne J.C."/>
            <person name="Kong Z."/>
            <person name="Pacheco D.M."/>
            <person name="Li D."/>
            <person name="Noel S.J."/>
            <person name="Moon C.D."/>
            <person name="Cookson A.L."/>
            <person name="Attwood G.T."/>
        </authorList>
    </citation>
    <scope>NUCLEOTIDE SEQUENCE [LARGE SCALE GENOMIC DNA]</scope>
    <source>
        <strain evidence="3">ATCC 51982 / DSM 14932 / B316</strain>
        <plasmid evidence="3">Plasmid pCY186</plasmid>
    </source>
</reference>
<dbReference type="RefSeq" id="WP_013283089.1">
    <property type="nucleotide sequence ID" value="NC_014390.1"/>
</dbReference>
<geneLocation type="plasmid" evidence="2 3">
    <name>pCY186</name>
</geneLocation>
<evidence type="ECO:0000313" key="2">
    <source>
        <dbReference type="EMBL" id="ADL36441.1"/>
    </source>
</evidence>
<feature type="transmembrane region" description="Helical" evidence="1">
    <location>
        <begin position="247"/>
        <end position="265"/>
    </location>
</feature>
<accession>E0S4V9</accession>
<feature type="transmembrane region" description="Helical" evidence="1">
    <location>
        <begin position="213"/>
        <end position="235"/>
    </location>
</feature>
<gene>
    <name evidence="2" type="ordered locus">bpr_IV076</name>
</gene>
<dbReference type="HOGENOM" id="CLU_1014441_0_0_9"/>
<feature type="transmembrane region" description="Helical" evidence="1">
    <location>
        <begin position="21"/>
        <end position="48"/>
    </location>
</feature>
<keyword evidence="3" id="KW-1185">Reference proteome</keyword>
<protein>
    <submittedName>
        <fullName evidence="2">Uncharacterized protein</fullName>
    </submittedName>
</protein>
<dbReference type="AlphaFoldDB" id="E0S4V9"/>
<name>E0S4V9_BUTPB</name>
<dbReference type="Proteomes" id="UP000001299">
    <property type="component" value="Plasmid pCY186"/>
</dbReference>
<evidence type="ECO:0000313" key="3">
    <source>
        <dbReference type="Proteomes" id="UP000001299"/>
    </source>
</evidence>
<feature type="transmembrane region" description="Helical" evidence="1">
    <location>
        <begin position="54"/>
        <end position="78"/>
    </location>
</feature>
<keyword evidence="1" id="KW-0472">Membrane</keyword>
<organism evidence="2 3">
    <name type="scientific">Butyrivibrio proteoclasticus (strain ATCC 51982 / DSM 14932 / B316)</name>
    <name type="common">Clostridium proteoclasticum</name>
    <dbReference type="NCBI Taxonomy" id="515622"/>
    <lineage>
        <taxon>Bacteria</taxon>
        <taxon>Bacillati</taxon>
        <taxon>Bacillota</taxon>
        <taxon>Clostridia</taxon>
        <taxon>Lachnospirales</taxon>
        <taxon>Lachnospiraceae</taxon>
        <taxon>Butyrivibrio</taxon>
    </lineage>
</organism>
<keyword evidence="1" id="KW-1133">Transmembrane helix</keyword>
<dbReference type="EMBL" id="CP001813">
    <property type="protein sequence ID" value="ADL36441.1"/>
    <property type="molecule type" value="Genomic_DNA"/>
</dbReference>
<keyword evidence="1" id="KW-0812">Transmembrane</keyword>
<dbReference type="KEGG" id="bpb:bpr_IV076"/>
<keyword evidence="2" id="KW-0614">Plasmid</keyword>
<proteinExistence type="predicted"/>
<evidence type="ECO:0000256" key="1">
    <source>
        <dbReference type="SAM" id="Phobius"/>
    </source>
</evidence>